<protein>
    <recommendedName>
        <fullName evidence="9">O-acyltransferase</fullName>
    </recommendedName>
</protein>
<evidence type="ECO:0000256" key="2">
    <source>
        <dbReference type="ARBA" id="ARBA00009010"/>
    </source>
</evidence>
<feature type="transmembrane region" description="Helical" evidence="12">
    <location>
        <begin position="37"/>
        <end position="55"/>
    </location>
</feature>
<feature type="transmembrane region" description="Helical" evidence="12">
    <location>
        <begin position="323"/>
        <end position="342"/>
    </location>
</feature>
<feature type="transmembrane region" description="Helical" evidence="12">
    <location>
        <begin position="141"/>
        <end position="163"/>
    </location>
</feature>
<evidence type="ECO:0000256" key="11">
    <source>
        <dbReference type="SAM" id="MobiDB-lite"/>
    </source>
</evidence>
<dbReference type="PIRSF" id="PIRSF000439">
    <property type="entry name" value="Oat_ACAT_DAG_ARE"/>
    <property type="match status" value="1"/>
</dbReference>
<accession>A0A9Q0REJ9</accession>
<keyword evidence="5 9" id="KW-0256">Endoplasmic reticulum</keyword>
<sequence>MESKTTNNKSKQKTTRRHTHSPQNRNSLIENEPGPKTLSVGLENLAIVIVILLFAEKIVSNFEKGEPFVDWSLFLYLTGNLHIVLVISFLMICWCSNILLLEILIVKKYISNTIAYILYSISQFILFIVPTYLALKFDFSIMGRGAITMQMAVLLMKTHSFFFKETKGKKYPSNINLKDFGLYLVYPTLVYELEFPRTEKRDWMKILKYSFLMSGSLFVAYLNINYFMVPGFKETWEKNFGRLVLKLAVPTVFAWLTMFYGVFHCFLNLIAEIFMFADRKFYDDWWNALSFDQFWNKWNSLVYEWFLRHIYIDSMVDMKVPKAGATVLVFLVSALWHEYIISMSFLLIRPYMFASMLGQFSVIYVTRIPSIRNSRFGNLIMWFGLSAGQAVVYLGYSMSYFAKITAQNSNQIPKSEL</sequence>
<dbReference type="GO" id="GO:0005789">
    <property type="term" value="C:endoplasmic reticulum membrane"/>
    <property type="evidence" value="ECO:0007669"/>
    <property type="project" value="UniProtKB-SubCell"/>
</dbReference>
<reference evidence="13" key="1">
    <citation type="submission" date="2022-10" db="EMBL/GenBank/DDBJ databases">
        <title>Novel sulphate-reducing endosymbionts in the free-living metamonad Anaeramoeba.</title>
        <authorList>
            <person name="Jerlstrom-Hultqvist J."/>
            <person name="Cepicka I."/>
            <person name="Gallot-Lavallee L."/>
            <person name="Salas-Leiva D."/>
            <person name="Curtis B.A."/>
            <person name="Zahonova K."/>
            <person name="Pipaliya S."/>
            <person name="Dacks J."/>
            <person name="Roger A.J."/>
        </authorList>
    </citation>
    <scope>NUCLEOTIDE SEQUENCE</scope>
    <source>
        <strain evidence="13">BMAN</strain>
    </source>
</reference>
<feature type="active site" evidence="10">
    <location>
        <position position="337"/>
    </location>
</feature>
<dbReference type="OrthoDB" id="10039049at2759"/>
<feature type="compositionally biased region" description="Basic residues" evidence="11">
    <location>
        <begin position="10"/>
        <end position="20"/>
    </location>
</feature>
<dbReference type="OMA" id="FRNFTKF"/>
<name>A0A9Q0REJ9_ANAIG</name>
<dbReference type="Pfam" id="PF03062">
    <property type="entry name" value="MBOAT"/>
    <property type="match status" value="1"/>
</dbReference>
<keyword evidence="7 9" id="KW-0472">Membrane</keyword>
<feature type="transmembrane region" description="Helical" evidence="12">
    <location>
        <begin position="379"/>
        <end position="402"/>
    </location>
</feature>
<dbReference type="PANTHER" id="PTHR10408">
    <property type="entry name" value="STEROL O-ACYLTRANSFERASE"/>
    <property type="match status" value="1"/>
</dbReference>
<evidence type="ECO:0000313" key="14">
    <source>
        <dbReference type="Proteomes" id="UP001149090"/>
    </source>
</evidence>
<proteinExistence type="inferred from homology"/>
<dbReference type="GO" id="GO:0008374">
    <property type="term" value="F:O-acyltransferase activity"/>
    <property type="evidence" value="ECO:0007669"/>
    <property type="project" value="InterPro"/>
</dbReference>
<dbReference type="InterPro" id="IPR004299">
    <property type="entry name" value="MBOAT_fam"/>
</dbReference>
<keyword evidence="3 9" id="KW-0808">Transferase</keyword>
<comment type="caution">
    <text evidence="13">The sequence shown here is derived from an EMBL/GenBank/DDBJ whole genome shotgun (WGS) entry which is preliminary data.</text>
</comment>
<evidence type="ECO:0000313" key="13">
    <source>
        <dbReference type="EMBL" id="KAJ5077184.1"/>
    </source>
</evidence>
<gene>
    <name evidence="13" type="ORF">M0811_00504</name>
</gene>
<keyword evidence="14" id="KW-1185">Reference proteome</keyword>
<dbReference type="EMBL" id="JAPDFW010000059">
    <property type="protein sequence ID" value="KAJ5077184.1"/>
    <property type="molecule type" value="Genomic_DNA"/>
</dbReference>
<evidence type="ECO:0000256" key="4">
    <source>
        <dbReference type="ARBA" id="ARBA00022692"/>
    </source>
</evidence>
<evidence type="ECO:0000256" key="9">
    <source>
        <dbReference type="PIRNR" id="PIRNR000439"/>
    </source>
</evidence>
<feature type="transmembrane region" description="Helical" evidence="12">
    <location>
        <begin position="206"/>
        <end position="227"/>
    </location>
</feature>
<dbReference type="Proteomes" id="UP001149090">
    <property type="component" value="Unassembled WGS sequence"/>
</dbReference>
<feature type="transmembrane region" description="Helical" evidence="12">
    <location>
        <begin position="75"/>
        <end position="101"/>
    </location>
</feature>
<evidence type="ECO:0000256" key="7">
    <source>
        <dbReference type="ARBA" id="ARBA00023136"/>
    </source>
</evidence>
<feature type="region of interest" description="Disordered" evidence="11">
    <location>
        <begin position="1"/>
        <end position="32"/>
    </location>
</feature>
<evidence type="ECO:0000256" key="8">
    <source>
        <dbReference type="ARBA" id="ARBA00023315"/>
    </source>
</evidence>
<comment type="similarity">
    <text evidence="2 9">Belongs to the membrane-bound acyltransferase family. Sterol o-acyltransferase subfamily.</text>
</comment>
<dbReference type="AlphaFoldDB" id="A0A9Q0REJ9"/>
<dbReference type="InterPro" id="IPR014371">
    <property type="entry name" value="Oat_ACAT_DAG_ARE"/>
</dbReference>
<evidence type="ECO:0000256" key="12">
    <source>
        <dbReference type="SAM" id="Phobius"/>
    </source>
</evidence>
<keyword evidence="8 9" id="KW-0012">Acyltransferase</keyword>
<evidence type="ECO:0000256" key="3">
    <source>
        <dbReference type="ARBA" id="ARBA00022679"/>
    </source>
</evidence>
<keyword evidence="4 12" id="KW-0812">Transmembrane</keyword>
<feature type="transmembrane region" description="Helical" evidence="12">
    <location>
        <begin position="113"/>
        <end position="135"/>
    </location>
</feature>
<keyword evidence="6 12" id="KW-1133">Transmembrane helix</keyword>
<evidence type="ECO:0000256" key="10">
    <source>
        <dbReference type="PIRSR" id="PIRSR000439-1"/>
    </source>
</evidence>
<evidence type="ECO:0000256" key="6">
    <source>
        <dbReference type="ARBA" id="ARBA00022989"/>
    </source>
</evidence>
<evidence type="ECO:0000256" key="1">
    <source>
        <dbReference type="ARBA" id="ARBA00004477"/>
    </source>
</evidence>
<comment type="subcellular location">
    <subcellularLocation>
        <location evidence="1 9">Endoplasmic reticulum membrane</location>
        <topology evidence="1 9">Multi-pass membrane protein</topology>
    </subcellularLocation>
</comment>
<feature type="transmembrane region" description="Helical" evidence="12">
    <location>
        <begin position="247"/>
        <end position="271"/>
    </location>
</feature>
<organism evidence="13 14">
    <name type="scientific">Anaeramoeba ignava</name>
    <name type="common">Anaerobic marine amoeba</name>
    <dbReference type="NCBI Taxonomy" id="1746090"/>
    <lineage>
        <taxon>Eukaryota</taxon>
        <taxon>Metamonada</taxon>
        <taxon>Anaeramoebidae</taxon>
        <taxon>Anaeramoeba</taxon>
    </lineage>
</organism>
<evidence type="ECO:0000256" key="5">
    <source>
        <dbReference type="ARBA" id="ARBA00022824"/>
    </source>
</evidence>